<accession>A0A919NVY6</accession>
<evidence type="ECO:0000313" key="2">
    <source>
        <dbReference type="Proteomes" id="UP000623608"/>
    </source>
</evidence>
<keyword evidence="2" id="KW-1185">Reference proteome</keyword>
<name>A0A919NVY6_9ACTN</name>
<sequence>MARKTAAPKAKPAPMRIPSHIAERVGDIHALLGKILDQVLDPAITGNDRLILLTVVSRELSAARGWDGGEYTRGDRLPIVKQISDARTDAIVESIERLGTATAVAEVVGMTPMAVHQALVRHAGKPVTKKPRPAIVEAFEAASAPVIVITADEFAGIPFDDEVPLAA</sequence>
<reference evidence="1" key="1">
    <citation type="submission" date="2021-01" db="EMBL/GenBank/DDBJ databases">
        <title>Whole genome shotgun sequence of Actinoplanes tereljensis NBRC 105297.</title>
        <authorList>
            <person name="Komaki H."/>
            <person name="Tamura T."/>
        </authorList>
    </citation>
    <scope>NUCLEOTIDE SEQUENCE</scope>
    <source>
        <strain evidence="1">NBRC 105297</strain>
    </source>
</reference>
<proteinExistence type="predicted"/>
<evidence type="ECO:0000313" key="1">
    <source>
        <dbReference type="EMBL" id="GIF25733.1"/>
    </source>
</evidence>
<comment type="caution">
    <text evidence="1">The sequence shown here is derived from an EMBL/GenBank/DDBJ whole genome shotgun (WGS) entry which is preliminary data.</text>
</comment>
<dbReference type="RefSeq" id="WP_203813538.1">
    <property type="nucleotide sequence ID" value="NZ_BOMY01000053.1"/>
</dbReference>
<dbReference type="Proteomes" id="UP000623608">
    <property type="component" value="Unassembled WGS sequence"/>
</dbReference>
<organism evidence="1 2">
    <name type="scientific">Paractinoplanes tereljensis</name>
    <dbReference type="NCBI Taxonomy" id="571912"/>
    <lineage>
        <taxon>Bacteria</taxon>
        <taxon>Bacillati</taxon>
        <taxon>Actinomycetota</taxon>
        <taxon>Actinomycetes</taxon>
        <taxon>Micromonosporales</taxon>
        <taxon>Micromonosporaceae</taxon>
        <taxon>Paractinoplanes</taxon>
    </lineage>
</organism>
<dbReference type="AlphaFoldDB" id="A0A919NVY6"/>
<gene>
    <name evidence="1" type="ORF">Ate02nite_84630</name>
</gene>
<protein>
    <submittedName>
        <fullName evidence="1">Uncharacterized protein</fullName>
    </submittedName>
</protein>
<dbReference type="EMBL" id="BOMY01000053">
    <property type="protein sequence ID" value="GIF25733.1"/>
    <property type="molecule type" value="Genomic_DNA"/>
</dbReference>